<dbReference type="PANTHER" id="PTHR34107:SF4">
    <property type="entry name" value="SLL1222 PROTEIN"/>
    <property type="match status" value="1"/>
</dbReference>
<dbReference type="GO" id="GO:0004519">
    <property type="term" value="F:endonuclease activity"/>
    <property type="evidence" value="ECO:0007669"/>
    <property type="project" value="UniProtKB-KW"/>
</dbReference>
<evidence type="ECO:0000313" key="2">
    <source>
        <dbReference type="EMBL" id="SEL03595.1"/>
    </source>
</evidence>
<accession>A0A1H7LYN9</accession>
<dbReference type="PANTHER" id="PTHR34107">
    <property type="entry name" value="SLL0198 PROTEIN-RELATED"/>
    <property type="match status" value="1"/>
</dbReference>
<dbReference type="Pfam" id="PF05685">
    <property type="entry name" value="Uma2"/>
    <property type="match status" value="1"/>
</dbReference>
<evidence type="ECO:0000313" key="3">
    <source>
        <dbReference type="Proteomes" id="UP000182719"/>
    </source>
</evidence>
<dbReference type="Proteomes" id="UP000182719">
    <property type="component" value="Unassembled WGS sequence"/>
</dbReference>
<reference evidence="3" key="1">
    <citation type="submission" date="2016-10" db="EMBL/GenBank/DDBJ databases">
        <authorList>
            <person name="Varghese N."/>
            <person name="Submissions S."/>
        </authorList>
    </citation>
    <scope>NUCLEOTIDE SEQUENCE [LARGE SCALE GENOMIC DNA]</scope>
    <source>
        <strain evidence="3">DSM 17044</strain>
    </source>
</reference>
<organism evidence="2 3">
    <name type="scientific">Stigmatella aurantiaca</name>
    <dbReference type="NCBI Taxonomy" id="41"/>
    <lineage>
        <taxon>Bacteria</taxon>
        <taxon>Pseudomonadati</taxon>
        <taxon>Myxococcota</taxon>
        <taxon>Myxococcia</taxon>
        <taxon>Myxococcales</taxon>
        <taxon>Cystobacterineae</taxon>
        <taxon>Archangiaceae</taxon>
        <taxon>Stigmatella</taxon>
    </lineage>
</organism>
<dbReference type="CDD" id="cd06260">
    <property type="entry name" value="DUF820-like"/>
    <property type="match status" value="1"/>
</dbReference>
<dbReference type="Gene3D" id="3.90.1570.10">
    <property type="entry name" value="tt1808, chain A"/>
    <property type="match status" value="1"/>
</dbReference>
<dbReference type="InterPro" id="IPR011335">
    <property type="entry name" value="Restrct_endonuc-II-like"/>
</dbReference>
<name>A0A1H7LYN9_STIAU</name>
<sequence>MVSETLVDQATYSVLNSLPLGWVGEIVEEELVASPRPVAAQTRAAFMLGVELGEQLDPRRGGSGRWCFLRAPELHLGRDVLVPDLAGWRRDRVAEPPEPCAPFLTLSPDWVCEVLSPVTRALDRTRKLPLYAQHGVSHAWFIDPEARTLEVFQRLKRGWLFCASYEGEAQVRAEPFASLSLELGSLWLPSEPSPQVNAGLPPGRAPAPLALAVGAGFRGS</sequence>
<dbReference type="SUPFAM" id="SSF52980">
    <property type="entry name" value="Restriction endonuclease-like"/>
    <property type="match status" value="1"/>
</dbReference>
<dbReference type="RefSeq" id="WP_075005952.1">
    <property type="nucleotide sequence ID" value="NZ_FOAP01000003.1"/>
</dbReference>
<evidence type="ECO:0000259" key="1">
    <source>
        <dbReference type="Pfam" id="PF05685"/>
    </source>
</evidence>
<protein>
    <submittedName>
        <fullName evidence="2">Endonuclease, Uma2 family (Restriction endonuclease fold)</fullName>
    </submittedName>
</protein>
<keyword evidence="2" id="KW-0255">Endonuclease</keyword>
<keyword evidence="2" id="KW-0378">Hydrolase</keyword>
<dbReference type="AlphaFoldDB" id="A0A1H7LYN9"/>
<dbReference type="InterPro" id="IPR008538">
    <property type="entry name" value="Uma2"/>
</dbReference>
<feature type="domain" description="Putative restriction endonuclease" evidence="1">
    <location>
        <begin position="25"/>
        <end position="181"/>
    </location>
</feature>
<keyword evidence="2" id="KW-0540">Nuclease</keyword>
<gene>
    <name evidence="2" type="ORF">SAMN05444354_103367</name>
</gene>
<dbReference type="EMBL" id="FOAP01000003">
    <property type="protein sequence ID" value="SEL03595.1"/>
    <property type="molecule type" value="Genomic_DNA"/>
</dbReference>
<proteinExistence type="predicted"/>
<dbReference type="InterPro" id="IPR012296">
    <property type="entry name" value="Nuclease_put_TT1808"/>
</dbReference>
<keyword evidence="3" id="KW-1185">Reference proteome</keyword>